<dbReference type="Proteomes" id="UP000434172">
    <property type="component" value="Unassembled WGS sequence"/>
</dbReference>
<evidence type="ECO:0000313" key="3">
    <source>
        <dbReference type="Proteomes" id="UP000434172"/>
    </source>
</evidence>
<proteinExistence type="predicted"/>
<sequence>MHAKSMYAVFVRGMPSCPFRLRRTRRWLGSKLTSCSAFSRLHTLSVFTHQRPPTCPHVLRPSPRQKETPSAQTRSTPRPVSSRIEASTRLGASHWHSIVLRGNHRNLAP</sequence>
<name>A0A8H3WSD5_9PEZI</name>
<gene>
    <name evidence="2" type="ORF">GQ607_002980</name>
</gene>
<accession>A0A8H3WSD5</accession>
<comment type="caution">
    <text evidence="2">The sequence shown here is derived from an EMBL/GenBank/DDBJ whole genome shotgun (WGS) entry which is preliminary data.</text>
</comment>
<evidence type="ECO:0000256" key="1">
    <source>
        <dbReference type="SAM" id="MobiDB-lite"/>
    </source>
</evidence>
<keyword evidence="3" id="KW-1185">Reference proteome</keyword>
<protein>
    <submittedName>
        <fullName evidence="2">Uncharacterized protein</fullName>
    </submittedName>
</protein>
<dbReference type="AlphaFoldDB" id="A0A8H3WSD5"/>
<organism evidence="2 3">
    <name type="scientific">Colletotrichum asianum</name>
    <dbReference type="NCBI Taxonomy" id="702518"/>
    <lineage>
        <taxon>Eukaryota</taxon>
        <taxon>Fungi</taxon>
        <taxon>Dikarya</taxon>
        <taxon>Ascomycota</taxon>
        <taxon>Pezizomycotina</taxon>
        <taxon>Sordariomycetes</taxon>
        <taxon>Hypocreomycetidae</taxon>
        <taxon>Glomerellales</taxon>
        <taxon>Glomerellaceae</taxon>
        <taxon>Colletotrichum</taxon>
        <taxon>Colletotrichum gloeosporioides species complex</taxon>
    </lineage>
</organism>
<dbReference type="EMBL" id="WOWK01000010">
    <property type="protein sequence ID" value="KAF0329807.1"/>
    <property type="molecule type" value="Genomic_DNA"/>
</dbReference>
<feature type="region of interest" description="Disordered" evidence="1">
    <location>
        <begin position="52"/>
        <end position="84"/>
    </location>
</feature>
<evidence type="ECO:0000313" key="2">
    <source>
        <dbReference type="EMBL" id="KAF0329807.1"/>
    </source>
</evidence>
<feature type="compositionally biased region" description="Polar residues" evidence="1">
    <location>
        <begin position="68"/>
        <end position="79"/>
    </location>
</feature>
<reference evidence="2 3" key="1">
    <citation type="submission" date="2019-12" db="EMBL/GenBank/DDBJ databases">
        <title>A genome sequence resource for the geographically widespread anthracnose pathogen Colletotrichum asianum.</title>
        <authorList>
            <person name="Meng Y."/>
        </authorList>
    </citation>
    <scope>NUCLEOTIDE SEQUENCE [LARGE SCALE GENOMIC DNA]</scope>
    <source>
        <strain evidence="2 3">ICMP 18580</strain>
    </source>
</reference>